<feature type="transmembrane region" description="Helical" evidence="2">
    <location>
        <begin position="22"/>
        <end position="44"/>
    </location>
</feature>
<dbReference type="EMBL" id="FMSP01000003">
    <property type="protein sequence ID" value="SCV67924.1"/>
    <property type="molecule type" value="Genomic_DNA"/>
</dbReference>
<keyword evidence="2" id="KW-1133">Transmembrane helix</keyword>
<name>A0A238F7T0_9BASI</name>
<keyword evidence="2" id="KW-0812">Transmembrane</keyword>
<dbReference type="AlphaFoldDB" id="A0A238F7T0"/>
<evidence type="ECO:0000256" key="2">
    <source>
        <dbReference type="SAM" id="Phobius"/>
    </source>
</evidence>
<dbReference type="InterPro" id="IPR045339">
    <property type="entry name" value="DUF6534"/>
</dbReference>
<feature type="compositionally biased region" description="Polar residues" evidence="1">
    <location>
        <begin position="347"/>
        <end position="361"/>
    </location>
</feature>
<feature type="transmembrane region" description="Helical" evidence="2">
    <location>
        <begin position="242"/>
        <end position="261"/>
    </location>
</feature>
<feature type="compositionally biased region" description="Polar residues" evidence="1">
    <location>
        <begin position="313"/>
        <end position="324"/>
    </location>
</feature>
<feature type="transmembrane region" description="Helical" evidence="2">
    <location>
        <begin position="56"/>
        <end position="75"/>
    </location>
</feature>
<evidence type="ECO:0000313" key="5">
    <source>
        <dbReference type="Proteomes" id="UP000198372"/>
    </source>
</evidence>
<feature type="transmembrane region" description="Helical" evidence="2">
    <location>
        <begin position="130"/>
        <end position="153"/>
    </location>
</feature>
<accession>A0A238F7T0</accession>
<organism evidence="4 5">
    <name type="scientific">Microbotryum intermedium</name>
    <dbReference type="NCBI Taxonomy" id="269621"/>
    <lineage>
        <taxon>Eukaryota</taxon>
        <taxon>Fungi</taxon>
        <taxon>Dikarya</taxon>
        <taxon>Basidiomycota</taxon>
        <taxon>Pucciniomycotina</taxon>
        <taxon>Microbotryomycetes</taxon>
        <taxon>Microbotryales</taxon>
        <taxon>Microbotryaceae</taxon>
        <taxon>Microbotryum</taxon>
    </lineage>
</organism>
<protein>
    <submittedName>
        <fullName evidence="4">BQ2448_45 protein</fullName>
    </submittedName>
</protein>
<dbReference type="PANTHER" id="PTHR40465:SF1">
    <property type="entry name" value="DUF6534 DOMAIN-CONTAINING PROTEIN"/>
    <property type="match status" value="1"/>
</dbReference>
<dbReference type="Pfam" id="PF20152">
    <property type="entry name" value="DUF6534"/>
    <property type="match status" value="1"/>
</dbReference>
<keyword evidence="5" id="KW-1185">Reference proteome</keyword>
<feature type="domain" description="DUF6534" evidence="3">
    <location>
        <begin position="178"/>
        <end position="261"/>
    </location>
</feature>
<dbReference type="STRING" id="269621.A0A238F7T0"/>
<dbReference type="PANTHER" id="PTHR40465">
    <property type="entry name" value="CHROMOSOME 1, WHOLE GENOME SHOTGUN SEQUENCE"/>
    <property type="match status" value="1"/>
</dbReference>
<feature type="transmembrane region" description="Helical" evidence="2">
    <location>
        <begin position="215"/>
        <end position="236"/>
    </location>
</feature>
<reference evidence="5" key="1">
    <citation type="submission" date="2016-09" db="EMBL/GenBank/DDBJ databases">
        <authorList>
            <person name="Jeantristanb JTB J.-T."/>
            <person name="Ricardo R."/>
        </authorList>
    </citation>
    <scope>NUCLEOTIDE SEQUENCE [LARGE SCALE GENOMIC DNA]</scope>
</reference>
<evidence type="ECO:0000256" key="1">
    <source>
        <dbReference type="SAM" id="MobiDB-lite"/>
    </source>
</evidence>
<feature type="transmembrane region" description="Helical" evidence="2">
    <location>
        <begin position="173"/>
        <end position="194"/>
    </location>
</feature>
<keyword evidence="2" id="KW-0472">Membrane</keyword>
<gene>
    <name evidence="4" type="ORF">BQ2448_45</name>
</gene>
<dbReference type="OrthoDB" id="2953893at2759"/>
<feature type="region of interest" description="Disordered" evidence="1">
    <location>
        <begin position="304"/>
        <end position="364"/>
    </location>
</feature>
<evidence type="ECO:0000313" key="4">
    <source>
        <dbReference type="EMBL" id="SCV67924.1"/>
    </source>
</evidence>
<proteinExistence type="predicted"/>
<evidence type="ECO:0000259" key="3">
    <source>
        <dbReference type="Pfam" id="PF20152"/>
    </source>
</evidence>
<sequence>MSPPSSPPVLNPQNVVTTRENYWGPILISIFCEIFILGGIFSQSTRYLARCSRDSIRVKLMIAVLILSVLVKTVLDVEDVYRDYIFRISSAPPATLRPFLLARPFLGEIPLLVSQLFLSHRVWVASQWKVLPALVGVIGSLASCSLLLVFGVTRAMYPQPMVDRKKVGIWIPPWAFTTAAVDVYLSITLCYFLLQTRKNAHSYRLDFILSRLASLVVTTCFPPAIMSCLMAILEIAGKRIAAWQFFNIILASVYTVCILYTRESFCSPSLDLRAATLEKLTLIATVNSRNEIVAEAISHSLEHDPTGAGLAATSGSRSDPTQPSKKGRAQPMTALFNRMRDSRHARTTGTISESARRNNANDVGLELELTEMEKPPVISS</sequence>
<dbReference type="Proteomes" id="UP000198372">
    <property type="component" value="Unassembled WGS sequence"/>
</dbReference>
<feature type="transmembrane region" description="Helical" evidence="2">
    <location>
        <begin position="95"/>
        <end position="118"/>
    </location>
</feature>